<dbReference type="RefSeq" id="WP_052004850.1">
    <property type="nucleotide sequence ID" value="NZ_AZGA01000087.1"/>
</dbReference>
<dbReference type="STRING" id="1423734.FC83_GL001496"/>
<evidence type="ECO:0000256" key="2">
    <source>
        <dbReference type="ARBA" id="ARBA00022597"/>
    </source>
</evidence>
<keyword evidence="1" id="KW-0813">Transport</keyword>
<keyword evidence="2" id="KW-0762">Sugar transport</keyword>
<evidence type="ECO:0000256" key="7">
    <source>
        <dbReference type="PROSITE-ProRule" id="PRU00418"/>
    </source>
</evidence>
<comment type="cofactor">
    <cofactor evidence="6">
        <name>Mg(2+)</name>
        <dbReference type="ChEBI" id="CHEBI:18420"/>
    </cofactor>
    <text evidence="6">Binds 1 Mg(2+) ion per trimer.</text>
</comment>
<dbReference type="PROSITE" id="PS51095">
    <property type="entry name" value="PTS_EIIA_TYPE_3"/>
    <property type="match status" value="1"/>
</dbReference>
<dbReference type="InterPro" id="IPR036542">
    <property type="entry name" value="PTS_IIA_lac/cel_sf"/>
</dbReference>
<gene>
    <name evidence="8" type="ORF">FC83_GL001496</name>
</gene>
<name>X0QQH1_9LACO</name>
<dbReference type="Pfam" id="PF02255">
    <property type="entry name" value="PTS_IIA"/>
    <property type="match status" value="1"/>
</dbReference>
<dbReference type="PANTHER" id="PTHR34382">
    <property type="entry name" value="PTS SYSTEM N,N'-DIACETYLCHITOBIOSE-SPECIFIC EIIA COMPONENT"/>
    <property type="match status" value="1"/>
</dbReference>
<dbReference type="PANTHER" id="PTHR34382:SF10">
    <property type="entry name" value="PTS SYSTEM OLIGO-BETA-MANNOSIDE-SPECIFIC EIIA COMPONENT"/>
    <property type="match status" value="1"/>
</dbReference>
<sequence length="116" mass="12802">MESSEIESIAFDVISNAGAAKTILMKVISDSEAGDFDDIDNQLKEANKLLKQAAQAHFKVITAEAQQKGPGFSLLLVHAEDQLMATESIRDLAQNFIKINRRLNQLESKQNSKGRD</sequence>
<feature type="modified residue" description="Phosphohistidine; by HPr" evidence="7">
    <location>
        <position position="78"/>
    </location>
</feature>
<dbReference type="GO" id="GO:0046872">
    <property type="term" value="F:metal ion binding"/>
    <property type="evidence" value="ECO:0007669"/>
    <property type="project" value="UniProtKB-KW"/>
</dbReference>
<dbReference type="Proteomes" id="UP000051236">
    <property type="component" value="Unassembled WGS sequence"/>
</dbReference>
<dbReference type="eggNOG" id="COG1447">
    <property type="taxonomic scope" value="Bacteria"/>
</dbReference>
<keyword evidence="9" id="KW-1185">Reference proteome</keyword>
<dbReference type="PATRIC" id="fig|1423734.3.peg.1514"/>
<evidence type="ECO:0000256" key="3">
    <source>
        <dbReference type="ARBA" id="ARBA00022679"/>
    </source>
</evidence>
<dbReference type="GO" id="GO:0016740">
    <property type="term" value="F:transferase activity"/>
    <property type="evidence" value="ECO:0007669"/>
    <property type="project" value="UniProtKB-KW"/>
</dbReference>
<dbReference type="InterPro" id="IPR003188">
    <property type="entry name" value="PTS_IIA_lac/cel"/>
</dbReference>
<evidence type="ECO:0000313" key="9">
    <source>
        <dbReference type="Proteomes" id="UP000051236"/>
    </source>
</evidence>
<dbReference type="OrthoDB" id="350602at2"/>
<feature type="active site" description="Tele-phosphohistidine intermediate" evidence="5">
    <location>
        <position position="78"/>
    </location>
</feature>
<dbReference type="Gene3D" id="1.20.58.80">
    <property type="entry name" value="Phosphotransferase system, lactose/cellobiose-type IIA subunit"/>
    <property type="match status" value="1"/>
</dbReference>
<reference evidence="8 9" key="1">
    <citation type="journal article" date="2015" name="Genome Announc.">
        <title>Expanding the biotechnology potential of lactobacilli through comparative genomics of 213 strains and associated genera.</title>
        <authorList>
            <person name="Sun Z."/>
            <person name="Harris H.M."/>
            <person name="McCann A."/>
            <person name="Guo C."/>
            <person name="Argimon S."/>
            <person name="Zhang W."/>
            <person name="Yang X."/>
            <person name="Jeffery I.B."/>
            <person name="Cooney J.C."/>
            <person name="Kagawa T.F."/>
            <person name="Liu W."/>
            <person name="Song Y."/>
            <person name="Salvetti E."/>
            <person name="Wrobel A."/>
            <person name="Rasinkangas P."/>
            <person name="Parkhill J."/>
            <person name="Rea M.C."/>
            <person name="O'Sullivan O."/>
            <person name="Ritari J."/>
            <person name="Douillard F.P."/>
            <person name="Paul Ross R."/>
            <person name="Yang R."/>
            <person name="Briner A.E."/>
            <person name="Felis G.E."/>
            <person name="de Vos W.M."/>
            <person name="Barrangou R."/>
            <person name="Klaenhammer T.R."/>
            <person name="Caufield P.W."/>
            <person name="Cui Y."/>
            <person name="Zhang H."/>
            <person name="O'Toole P.W."/>
        </authorList>
    </citation>
    <scope>NUCLEOTIDE SEQUENCE [LARGE SCALE GENOMIC DNA]</scope>
    <source>
        <strain evidence="8 9">DSM 18527</strain>
    </source>
</reference>
<evidence type="ECO:0000256" key="1">
    <source>
        <dbReference type="ARBA" id="ARBA00022448"/>
    </source>
</evidence>
<comment type="caution">
    <text evidence="8">The sequence shown here is derived from an EMBL/GenBank/DDBJ whole genome shotgun (WGS) entry which is preliminary data.</text>
</comment>
<dbReference type="PIRSF" id="PIRSF000699">
    <property type="entry name" value="PTS_IILac_III"/>
    <property type="match status" value="1"/>
</dbReference>
<keyword evidence="6" id="KW-0460">Magnesium</keyword>
<proteinExistence type="predicted"/>
<keyword evidence="4" id="KW-0598">Phosphotransferase system</keyword>
<dbReference type="AlphaFoldDB" id="X0QQH1"/>
<organism evidence="8 9">
    <name type="scientific">Agrilactobacillus composti DSM 18527 = JCM 14202</name>
    <dbReference type="NCBI Taxonomy" id="1423734"/>
    <lineage>
        <taxon>Bacteria</taxon>
        <taxon>Bacillati</taxon>
        <taxon>Bacillota</taxon>
        <taxon>Bacilli</taxon>
        <taxon>Lactobacillales</taxon>
        <taxon>Lactobacillaceae</taxon>
        <taxon>Agrilactobacillus</taxon>
    </lineage>
</organism>
<feature type="binding site" evidence="6">
    <location>
        <position position="81"/>
    </location>
    <ligand>
        <name>Mg(2+)</name>
        <dbReference type="ChEBI" id="CHEBI:18420"/>
        <note>ligand shared between all trimeric partners</note>
    </ligand>
</feature>
<keyword evidence="6" id="KW-0479">Metal-binding</keyword>
<evidence type="ECO:0000256" key="6">
    <source>
        <dbReference type="PIRSR" id="PIRSR000699-2"/>
    </source>
</evidence>
<dbReference type="SUPFAM" id="SSF46973">
    <property type="entry name" value="Enzyme IIa from lactose specific PTS, IIa-lac"/>
    <property type="match status" value="1"/>
</dbReference>
<keyword evidence="3" id="KW-0808">Transferase</keyword>
<evidence type="ECO:0000256" key="4">
    <source>
        <dbReference type="ARBA" id="ARBA00022683"/>
    </source>
</evidence>
<protein>
    <submittedName>
        <fullName evidence="8">Uncharacterized protein</fullName>
    </submittedName>
</protein>
<evidence type="ECO:0000256" key="5">
    <source>
        <dbReference type="PIRSR" id="PIRSR000699-1"/>
    </source>
</evidence>
<dbReference type="EMBL" id="AZGA01000087">
    <property type="protein sequence ID" value="KRM30935.1"/>
    <property type="molecule type" value="Genomic_DNA"/>
</dbReference>
<dbReference type="GO" id="GO:0009401">
    <property type="term" value="P:phosphoenolpyruvate-dependent sugar phosphotransferase system"/>
    <property type="evidence" value="ECO:0007669"/>
    <property type="project" value="UniProtKB-KW"/>
</dbReference>
<evidence type="ECO:0000313" key="8">
    <source>
        <dbReference type="EMBL" id="KRM30935.1"/>
    </source>
</evidence>
<accession>X0QQH1</accession>